<dbReference type="EMBL" id="SEYY01006336">
    <property type="protein sequence ID" value="KAB7502934.1"/>
    <property type="molecule type" value="Genomic_DNA"/>
</dbReference>
<gene>
    <name evidence="1" type="ORF">Anas_13177</name>
</gene>
<dbReference type="PANTHER" id="PTHR47412">
    <property type="entry name" value="FI01434P-RELATED"/>
    <property type="match status" value="1"/>
</dbReference>
<evidence type="ECO:0000313" key="2">
    <source>
        <dbReference type="Proteomes" id="UP000326759"/>
    </source>
</evidence>
<evidence type="ECO:0008006" key="3">
    <source>
        <dbReference type="Google" id="ProtNLM"/>
    </source>
</evidence>
<reference evidence="1 2" key="1">
    <citation type="journal article" date="2019" name="PLoS Biol.">
        <title>Sex chromosomes control vertical transmission of feminizing Wolbachia symbionts in an isopod.</title>
        <authorList>
            <person name="Becking T."/>
            <person name="Chebbi M.A."/>
            <person name="Giraud I."/>
            <person name="Moumen B."/>
            <person name="Laverre T."/>
            <person name="Caubet Y."/>
            <person name="Peccoud J."/>
            <person name="Gilbert C."/>
            <person name="Cordaux R."/>
        </authorList>
    </citation>
    <scope>NUCLEOTIDE SEQUENCE [LARGE SCALE GENOMIC DNA]</scope>
    <source>
        <strain evidence="1">ANa2</strain>
        <tissue evidence="1">Whole body excluding digestive tract and cuticle</tissue>
    </source>
</reference>
<organism evidence="1 2">
    <name type="scientific">Armadillidium nasatum</name>
    <dbReference type="NCBI Taxonomy" id="96803"/>
    <lineage>
        <taxon>Eukaryota</taxon>
        <taxon>Metazoa</taxon>
        <taxon>Ecdysozoa</taxon>
        <taxon>Arthropoda</taxon>
        <taxon>Crustacea</taxon>
        <taxon>Multicrustacea</taxon>
        <taxon>Malacostraca</taxon>
        <taxon>Eumalacostraca</taxon>
        <taxon>Peracarida</taxon>
        <taxon>Isopoda</taxon>
        <taxon>Oniscidea</taxon>
        <taxon>Crinocheta</taxon>
        <taxon>Armadillidiidae</taxon>
        <taxon>Armadillidium</taxon>
    </lineage>
</organism>
<evidence type="ECO:0000313" key="1">
    <source>
        <dbReference type="EMBL" id="KAB7502934.1"/>
    </source>
</evidence>
<dbReference type="AlphaFoldDB" id="A0A5N5T8G8"/>
<dbReference type="PANTHER" id="PTHR47412:SF1">
    <property type="entry name" value="FI01434P-RELATED"/>
    <property type="match status" value="1"/>
</dbReference>
<name>A0A5N5T8G8_9CRUS</name>
<proteinExistence type="predicted"/>
<accession>A0A5N5T8G8</accession>
<feature type="non-terminal residue" evidence="1">
    <location>
        <position position="210"/>
    </location>
</feature>
<sequence length="210" mass="24137">MINFYPNLSDLSKPMKFDETSFEGTKTNSTVLANGNNSLINRIYPDFHQCLNRKSSKSFEQKGQFWVINNYIKAAKEFNCDETITYTTHGEYHFLENLGPISVAVYAPGTDFEEAVKTIIHLRNCVSQDAQDFVTFHLYFEAEHFPPKIRDPSDFLINCSESYNFNEPKTSYRKTKGLLYPVNVGRNIARTNAATYFVFASDIELYPSIN</sequence>
<keyword evidence="2" id="KW-1185">Reference proteome</keyword>
<comment type="caution">
    <text evidence="1">The sequence shown here is derived from an EMBL/GenBank/DDBJ whole genome shotgun (WGS) entry which is preliminary data.</text>
</comment>
<dbReference type="OrthoDB" id="9974378at2759"/>
<dbReference type="Pfam" id="PF13896">
    <property type="entry name" value="Glyco_transf_49"/>
    <property type="match status" value="1"/>
</dbReference>
<dbReference type="Proteomes" id="UP000326759">
    <property type="component" value="Unassembled WGS sequence"/>
</dbReference>
<protein>
    <recommendedName>
        <fullName evidence="3">Beta-1,4-glucuronyltransferase 1</fullName>
    </recommendedName>
</protein>